<proteinExistence type="predicted"/>
<dbReference type="OrthoDB" id="9995369at2"/>
<feature type="compositionally biased region" description="Polar residues" evidence="1">
    <location>
        <begin position="32"/>
        <end position="45"/>
    </location>
</feature>
<dbReference type="STRING" id="1431546.CAQU_02210"/>
<dbReference type="RefSeq" id="WP_075724821.1">
    <property type="nucleotide sequence ID" value="NZ_CP009245.1"/>
</dbReference>
<protein>
    <submittedName>
        <fullName evidence="2">Uncharacterized protein</fullName>
    </submittedName>
</protein>
<name>A0A1L7CDY6_9CORY</name>
<accession>A0A1L7CDY6</accession>
<organism evidence="2 3">
    <name type="scientific">Corynebacterium aquilae DSM 44791</name>
    <dbReference type="NCBI Taxonomy" id="1431546"/>
    <lineage>
        <taxon>Bacteria</taxon>
        <taxon>Bacillati</taxon>
        <taxon>Actinomycetota</taxon>
        <taxon>Actinomycetes</taxon>
        <taxon>Mycobacteriales</taxon>
        <taxon>Corynebacteriaceae</taxon>
        <taxon>Corynebacterium</taxon>
    </lineage>
</organism>
<dbReference type="AlphaFoldDB" id="A0A1L7CDY6"/>
<reference evidence="2 3" key="1">
    <citation type="submission" date="2014-08" db="EMBL/GenBank/DDBJ databases">
        <title>Complete genome sequence of Corynebacterium aquilae S-613T(T) (=DSM 44791(T)), isolated from the choana of a healthy golden eagle.</title>
        <authorList>
            <person name="Ruckert C."/>
            <person name="Albersmeier A."/>
            <person name="Winkler A."/>
            <person name="Kalinowski J."/>
        </authorList>
    </citation>
    <scope>NUCLEOTIDE SEQUENCE [LARGE SCALE GENOMIC DNA]</scope>
    <source>
        <strain evidence="2 3">S-613</strain>
    </source>
</reference>
<evidence type="ECO:0000256" key="1">
    <source>
        <dbReference type="SAM" id="MobiDB-lite"/>
    </source>
</evidence>
<feature type="region of interest" description="Disordered" evidence="1">
    <location>
        <begin position="32"/>
        <end position="74"/>
    </location>
</feature>
<evidence type="ECO:0000313" key="2">
    <source>
        <dbReference type="EMBL" id="APT84080.1"/>
    </source>
</evidence>
<evidence type="ECO:0000313" key="3">
    <source>
        <dbReference type="Proteomes" id="UP000185478"/>
    </source>
</evidence>
<dbReference type="EMBL" id="CP009245">
    <property type="protein sequence ID" value="APT84080.1"/>
    <property type="molecule type" value="Genomic_DNA"/>
</dbReference>
<gene>
    <name evidence="2" type="ORF">CAQU_02210</name>
</gene>
<keyword evidence="3" id="KW-1185">Reference proteome</keyword>
<sequence>MSTTPSFDDYLQGFRARALERMEAFEKAVEKAQSTAVQAGKNASHSPPAGRTPNTPPSATHRAHRTKKFVNDRW</sequence>
<dbReference type="Proteomes" id="UP000185478">
    <property type="component" value="Chromosome"/>
</dbReference>
<dbReference type="KEGG" id="caqu:CAQU_02210"/>